<keyword evidence="14 15" id="KW-0511">Multifunctional enzyme</keyword>
<dbReference type="NCBIfam" id="NF000768">
    <property type="entry name" value="PRK00051.1"/>
    <property type="match status" value="1"/>
</dbReference>
<evidence type="ECO:0000256" key="15">
    <source>
        <dbReference type="HAMAP-Rule" id="MF_01019"/>
    </source>
</evidence>
<dbReference type="HAMAP" id="MF_01019">
    <property type="entry name" value="HisIE"/>
    <property type="match status" value="1"/>
</dbReference>
<dbReference type="EC" id="3.5.4.19" evidence="15"/>
<name>A0A9D9ESF4_9BACT</name>
<comment type="caution">
    <text evidence="17">The sequence shown here is derived from an EMBL/GenBank/DDBJ whole genome shotgun (WGS) entry which is preliminary data.</text>
</comment>
<dbReference type="GO" id="GO:0004635">
    <property type="term" value="F:phosphoribosyl-AMP cyclohydrolase activity"/>
    <property type="evidence" value="ECO:0007669"/>
    <property type="project" value="UniProtKB-UniRule"/>
</dbReference>
<dbReference type="InterPro" id="IPR002496">
    <property type="entry name" value="PRib_AMP_CycHydrolase_dom"/>
</dbReference>
<comment type="subcellular location">
    <subcellularLocation>
        <location evidence="3 15">Cytoplasm</location>
    </subcellularLocation>
</comment>
<dbReference type="FunFam" id="1.10.287.1080:FF:000002">
    <property type="entry name" value="Histidine biosynthesis bifunctional protein HisIE"/>
    <property type="match status" value="1"/>
</dbReference>
<dbReference type="InterPro" id="IPR023019">
    <property type="entry name" value="His_synth_HisIE"/>
</dbReference>
<evidence type="ECO:0000256" key="12">
    <source>
        <dbReference type="ARBA" id="ARBA00022840"/>
    </source>
</evidence>
<comment type="similarity">
    <text evidence="6 15">In the C-terminal section; belongs to the PRA-PH family.</text>
</comment>
<organism evidence="17 18">
    <name type="scientific">Candidatus Cryptobacteroides intestinavium</name>
    <dbReference type="NCBI Taxonomy" id="2840766"/>
    <lineage>
        <taxon>Bacteria</taxon>
        <taxon>Pseudomonadati</taxon>
        <taxon>Bacteroidota</taxon>
        <taxon>Bacteroidia</taxon>
        <taxon>Bacteroidales</taxon>
        <taxon>Candidatus Cryptobacteroides</taxon>
    </lineage>
</organism>
<keyword evidence="11 15" id="KW-0378">Hydrolase</keyword>
<keyword evidence="9 15" id="KW-0028">Amino-acid biosynthesis</keyword>
<dbReference type="GO" id="GO:0005524">
    <property type="term" value="F:ATP binding"/>
    <property type="evidence" value="ECO:0007669"/>
    <property type="project" value="UniProtKB-KW"/>
</dbReference>
<evidence type="ECO:0000313" key="17">
    <source>
        <dbReference type="EMBL" id="MBO8452155.1"/>
    </source>
</evidence>
<evidence type="ECO:0000313" key="18">
    <source>
        <dbReference type="Proteomes" id="UP000823661"/>
    </source>
</evidence>
<feature type="region of interest" description="Phosphoribosyl-ATP pyrophosphohydrolase" evidence="15">
    <location>
        <begin position="125"/>
        <end position="213"/>
    </location>
</feature>
<gene>
    <name evidence="15" type="primary">hisI</name>
    <name evidence="15" type="synonym">hisIE</name>
    <name evidence="17" type="ORF">IAC06_04645</name>
</gene>
<evidence type="ECO:0000256" key="4">
    <source>
        <dbReference type="ARBA" id="ARBA00005169"/>
    </source>
</evidence>
<dbReference type="AlphaFoldDB" id="A0A9D9ESF4"/>
<comment type="similarity">
    <text evidence="7 15">In the N-terminal section; belongs to the PRA-CH family.</text>
</comment>
<evidence type="ECO:0000256" key="10">
    <source>
        <dbReference type="ARBA" id="ARBA00022741"/>
    </source>
</evidence>
<reference evidence="17" key="2">
    <citation type="journal article" date="2021" name="PeerJ">
        <title>Extensive microbial diversity within the chicken gut microbiome revealed by metagenomics and culture.</title>
        <authorList>
            <person name="Gilroy R."/>
            <person name="Ravi A."/>
            <person name="Getino M."/>
            <person name="Pursley I."/>
            <person name="Horton D.L."/>
            <person name="Alikhan N.F."/>
            <person name="Baker D."/>
            <person name="Gharbi K."/>
            <person name="Hall N."/>
            <person name="Watson M."/>
            <person name="Adriaenssens E.M."/>
            <person name="Foster-Nyarko E."/>
            <person name="Jarju S."/>
            <person name="Secka A."/>
            <person name="Antonio M."/>
            <person name="Oren A."/>
            <person name="Chaudhuri R.R."/>
            <person name="La Ragione R."/>
            <person name="Hildebrand F."/>
            <person name="Pallen M.J."/>
        </authorList>
    </citation>
    <scope>NUCLEOTIDE SEQUENCE</scope>
    <source>
        <strain evidence="17">B1-20833</strain>
    </source>
</reference>
<comment type="catalytic activity">
    <reaction evidence="2 15">
        <text>1-(5-phospho-beta-D-ribosyl)-ATP + H2O = 1-(5-phospho-beta-D-ribosyl)-5'-AMP + diphosphate + H(+)</text>
        <dbReference type="Rhea" id="RHEA:22828"/>
        <dbReference type="ChEBI" id="CHEBI:15377"/>
        <dbReference type="ChEBI" id="CHEBI:15378"/>
        <dbReference type="ChEBI" id="CHEBI:33019"/>
        <dbReference type="ChEBI" id="CHEBI:59457"/>
        <dbReference type="ChEBI" id="CHEBI:73183"/>
        <dbReference type="EC" id="3.6.1.31"/>
    </reaction>
</comment>
<evidence type="ECO:0000256" key="6">
    <source>
        <dbReference type="ARBA" id="ARBA00007731"/>
    </source>
</evidence>
<keyword evidence="13 15" id="KW-0368">Histidine biosynthesis</keyword>
<feature type="domain" description="Phosphoribosyl-AMP cyclohydrolase" evidence="16">
    <location>
        <begin position="31"/>
        <end position="103"/>
    </location>
</feature>
<dbReference type="EC" id="3.6.1.31" evidence="15"/>
<dbReference type="Gene3D" id="1.10.287.1080">
    <property type="entry name" value="MazG-like"/>
    <property type="match status" value="1"/>
</dbReference>
<dbReference type="NCBIfam" id="NF002747">
    <property type="entry name" value="PRK02759.1"/>
    <property type="match status" value="1"/>
</dbReference>
<dbReference type="Pfam" id="PF01502">
    <property type="entry name" value="PRA-CH"/>
    <property type="match status" value="1"/>
</dbReference>
<dbReference type="GO" id="GO:0005737">
    <property type="term" value="C:cytoplasm"/>
    <property type="evidence" value="ECO:0007669"/>
    <property type="project" value="UniProtKB-SubCell"/>
</dbReference>
<evidence type="ECO:0000256" key="14">
    <source>
        <dbReference type="ARBA" id="ARBA00023268"/>
    </source>
</evidence>
<dbReference type="GO" id="GO:0004636">
    <property type="term" value="F:phosphoribosyl-ATP diphosphatase activity"/>
    <property type="evidence" value="ECO:0007669"/>
    <property type="project" value="UniProtKB-UniRule"/>
</dbReference>
<dbReference type="CDD" id="cd11534">
    <property type="entry name" value="NTP-PPase_HisIE_like"/>
    <property type="match status" value="1"/>
</dbReference>
<comment type="pathway">
    <text evidence="4 15">Amino-acid biosynthesis; L-histidine biosynthesis; L-histidine from 5-phospho-alpha-D-ribose 1-diphosphate: step 3/9.</text>
</comment>
<dbReference type="HAMAP" id="MF_01020">
    <property type="entry name" value="HisE"/>
    <property type="match status" value="1"/>
</dbReference>
<keyword evidence="10 15" id="KW-0547">Nucleotide-binding</keyword>
<evidence type="ECO:0000256" key="3">
    <source>
        <dbReference type="ARBA" id="ARBA00004496"/>
    </source>
</evidence>
<evidence type="ECO:0000256" key="7">
    <source>
        <dbReference type="ARBA" id="ARBA00008299"/>
    </source>
</evidence>
<feature type="region of interest" description="Phosphoribosyl-AMP cyclohydrolase" evidence="15">
    <location>
        <begin position="1"/>
        <end position="124"/>
    </location>
</feature>
<dbReference type="Gene3D" id="3.10.20.810">
    <property type="entry name" value="Phosphoribosyl-AMP cyclohydrolase"/>
    <property type="match status" value="1"/>
</dbReference>
<evidence type="ECO:0000256" key="9">
    <source>
        <dbReference type="ARBA" id="ARBA00022605"/>
    </source>
</evidence>
<dbReference type="GO" id="GO:0000105">
    <property type="term" value="P:L-histidine biosynthetic process"/>
    <property type="evidence" value="ECO:0007669"/>
    <property type="project" value="UniProtKB-UniRule"/>
</dbReference>
<dbReference type="PANTHER" id="PTHR42945:SF9">
    <property type="entry name" value="HISTIDINE BIOSYNTHESIS BIFUNCTIONAL PROTEIN HISIE"/>
    <property type="match status" value="1"/>
</dbReference>
<dbReference type="InterPro" id="IPR008179">
    <property type="entry name" value="HisE"/>
</dbReference>
<keyword evidence="12 15" id="KW-0067">ATP-binding</keyword>
<evidence type="ECO:0000259" key="16">
    <source>
        <dbReference type="Pfam" id="PF01502"/>
    </source>
</evidence>
<keyword evidence="8 15" id="KW-0963">Cytoplasm</keyword>
<dbReference type="InterPro" id="IPR021130">
    <property type="entry name" value="PRib-ATP_PPHydrolase-like"/>
</dbReference>
<comment type="pathway">
    <text evidence="5 15">Amino-acid biosynthesis; L-histidine biosynthesis; L-histidine from 5-phospho-alpha-D-ribose 1-diphosphate: step 2/9.</text>
</comment>
<evidence type="ECO:0000256" key="5">
    <source>
        <dbReference type="ARBA" id="ARBA00005204"/>
    </source>
</evidence>
<accession>A0A9D9ESF4</accession>
<dbReference type="Pfam" id="PF01503">
    <property type="entry name" value="PRA-PH"/>
    <property type="match status" value="1"/>
</dbReference>
<dbReference type="SUPFAM" id="SSF101386">
    <property type="entry name" value="all-alpha NTP pyrophosphatases"/>
    <property type="match status" value="1"/>
</dbReference>
<evidence type="ECO:0000256" key="13">
    <source>
        <dbReference type="ARBA" id="ARBA00023102"/>
    </source>
</evidence>
<sequence>MIQFEELDSTKNCEGLIPAIIQDDTTLAVLMLGYMDKEALEKTQKEGRVTFYSRSRGRLWTKGETSGNYLDVVSIARDCDSDSLLIRVNPHGPVCHTGTVSCFADEAVRQAVAAGEKETRTEGFIRELEQVIRQRHRDMPEGSYTSRLFSRGVPKIAQKVGEEAVETVIEAVAQNRDAMIYEASDLVYHLLVLLEATGCSISDLEKELERRHR</sequence>
<proteinExistence type="inferred from homology"/>
<dbReference type="EMBL" id="JADIMI010000044">
    <property type="protein sequence ID" value="MBO8452155.1"/>
    <property type="molecule type" value="Genomic_DNA"/>
</dbReference>
<evidence type="ECO:0000256" key="11">
    <source>
        <dbReference type="ARBA" id="ARBA00022801"/>
    </source>
</evidence>
<evidence type="ECO:0000256" key="8">
    <source>
        <dbReference type="ARBA" id="ARBA00022490"/>
    </source>
</evidence>
<reference evidence="17" key="1">
    <citation type="submission" date="2020-10" db="EMBL/GenBank/DDBJ databases">
        <authorList>
            <person name="Gilroy R."/>
        </authorList>
    </citation>
    <scope>NUCLEOTIDE SEQUENCE</scope>
    <source>
        <strain evidence="17">B1-20833</strain>
    </source>
</reference>
<dbReference type="InterPro" id="IPR038019">
    <property type="entry name" value="PRib_AMP_CycHydrolase_sf"/>
</dbReference>
<dbReference type="Proteomes" id="UP000823661">
    <property type="component" value="Unassembled WGS sequence"/>
</dbReference>
<dbReference type="NCBIfam" id="TIGR03188">
    <property type="entry name" value="histidine_hisI"/>
    <property type="match status" value="1"/>
</dbReference>
<protein>
    <recommendedName>
        <fullName evidence="15">Histidine biosynthesis bifunctional protein HisIE</fullName>
    </recommendedName>
    <domain>
        <recommendedName>
            <fullName evidence="15">Phosphoribosyl-AMP cyclohydrolase</fullName>
            <shortName evidence="15">PRA-CH</shortName>
            <ecNumber evidence="15">3.5.4.19</ecNumber>
        </recommendedName>
    </domain>
    <domain>
        <recommendedName>
            <fullName evidence="15">Phosphoribosyl-ATP pyrophosphatase</fullName>
            <shortName evidence="15">PRA-PH</shortName>
            <ecNumber evidence="15">3.6.1.31</ecNumber>
        </recommendedName>
    </domain>
</protein>
<comment type="catalytic activity">
    <reaction evidence="1 15">
        <text>1-(5-phospho-beta-D-ribosyl)-5'-AMP + H2O = 1-(5-phospho-beta-D-ribosyl)-5-[(5-phospho-beta-D-ribosylamino)methylideneamino]imidazole-4-carboxamide</text>
        <dbReference type="Rhea" id="RHEA:20049"/>
        <dbReference type="ChEBI" id="CHEBI:15377"/>
        <dbReference type="ChEBI" id="CHEBI:58435"/>
        <dbReference type="ChEBI" id="CHEBI:59457"/>
        <dbReference type="EC" id="3.5.4.19"/>
    </reaction>
</comment>
<dbReference type="FunFam" id="3.10.20.810:FF:000001">
    <property type="entry name" value="Histidine biosynthesis bifunctional protein HisIE"/>
    <property type="match status" value="1"/>
</dbReference>
<evidence type="ECO:0000256" key="1">
    <source>
        <dbReference type="ARBA" id="ARBA00000024"/>
    </source>
</evidence>
<evidence type="ECO:0000256" key="2">
    <source>
        <dbReference type="ARBA" id="ARBA00001460"/>
    </source>
</evidence>
<dbReference type="SUPFAM" id="SSF141734">
    <property type="entry name" value="HisI-like"/>
    <property type="match status" value="1"/>
</dbReference>
<dbReference type="PANTHER" id="PTHR42945">
    <property type="entry name" value="HISTIDINE BIOSYNTHESIS BIFUNCTIONAL PROTEIN"/>
    <property type="match status" value="1"/>
</dbReference>